<evidence type="ECO:0000256" key="2">
    <source>
        <dbReference type="ARBA" id="ARBA00022723"/>
    </source>
</evidence>
<dbReference type="Pfam" id="PF00172">
    <property type="entry name" value="Zn_clus"/>
    <property type="match status" value="1"/>
</dbReference>
<organism evidence="9 10">
    <name type="scientific">Ogataea philodendri</name>
    <dbReference type="NCBI Taxonomy" id="1378263"/>
    <lineage>
        <taxon>Eukaryota</taxon>
        <taxon>Fungi</taxon>
        <taxon>Dikarya</taxon>
        <taxon>Ascomycota</taxon>
        <taxon>Saccharomycotina</taxon>
        <taxon>Pichiomycetes</taxon>
        <taxon>Pichiales</taxon>
        <taxon>Pichiaceae</taxon>
        <taxon>Ogataea</taxon>
    </lineage>
</organism>
<comment type="subcellular location">
    <subcellularLocation>
        <location evidence="1">Nucleus</location>
    </subcellularLocation>
</comment>
<dbReference type="OrthoDB" id="189997at2759"/>
<protein>
    <recommendedName>
        <fullName evidence="8">Zn(2)-C6 fungal-type domain-containing protein</fullName>
    </recommendedName>
</protein>
<evidence type="ECO:0000259" key="8">
    <source>
        <dbReference type="PROSITE" id="PS50048"/>
    </source>
</evidence>
<dbReference type="PROSITE" id="PS50048">
    <property type="entry name" value="ZN2_CY6_FUNGAL_2"/>
    <property type="match status" value="1"/>
</dbReference>
<evidence type="ECO:0000256" key="5">
    <source>
        <dbReference type="ARBA" id="ARBA00023125"/>
    </source>
</evidence>
<dbReference type="InterPro" id="IPR052202">
    <property type="entry name" value="Yeast_MetPath_Reg"/>
</dbReference>
<dbReference type="CDD" id="cd00067">
    <property type="entry name" value="GAL4"/>
    <property type="match status" value="1"/>
</dbReference>
<reference evidence="9" key="2">
    <citation type="submission" date="2021-01" db="EMBL/GenBank/DDBJ databases">
        <authorList>
            <person name="Schikora-Tamarit M.A."/>
        </authorList>
    </citation>
    <scope>NUCLEOTIDE SEQUENCE</scope>
    <source>
        <strain evidence="9">CBS6075</strain>
    </source>
</reference>
<dbReference type="GO" id="GO:0008270">
    <property type="term" value="F:zinc ion binding"/>
    <property type="evidence" value="ECO:0007669"/>
    <property type="project" value="InterPro"/>
</dbReference>
<name>A0A9P8PGG9_9ASCO</name>
<keyword evidence="3" id="KW-0862">Zinc</keyword>
<keyword evidence="6" id="KW-0804">Transcription</keyword>
<dbReference type="SMART" id="SM00066">
    <property type="entry name" value="GAL4"/>
    <property type="match status" value="1"/>
</dbReference>
<evidence type="ECO:0000256" key="7">
    <source>
        <dbReference type="ARBA" id="ARBA00023242"/>
    </source>
</evidence>
<sequence>MLLACNACKRRKKKCDFEFPSCLKCKERGAICEYYDEGVGGTVSRVYLKDLNDRIAVLKDEIKRLKTPPEKIKRNPNDSHDWYQIASNGCFIEYPNGEFHHFGPTSAVSIINLTSRLLHINCNLDTLTFQEHYLPRLKVQFDYNMISNDHSKLLIENYLYKVYPIYPILPRSFFDPDLLIRNYAPEKKLFILLILLVSSAHLQRSHSHFVTIKAMIQPKVVELLKAKVSDIDHSTLVALLYYAVYETLDPECGQSLWKTLSLACEIAEKLQLTNLTNLKQTHTIVGQQISKFNLLRVLMDLDISNSLSLGRPPLINLVVEHPDLFENDPELKPLIDLKNKCDMFRICYSIGSDCPIKRVHSFMTVQNSKSPSLWIICFPLIFHSCSECESINISFNVYSAAKTIISGQSQNFGSQLPLKFAVDITDILYSSLSLITLAELNMSDDAIKEEVVSHIETSKQLLTFFSLWWPSCFPLKQFLWSAADKILI</sequence>
<reference evidence="9" key="1">
    <citation type="journal article" date="2021" name="Open Biol.">
        <title>Shared evolutionary footprints suggest mitochondrial oxidative damage underlies multiple complex I losses in fungi.</title>
        <authorList>
            <person name="Schikora-Tamarit M.A."/>
            <person name="Marcet-Houben M."/>
            <person name="Nosek J."/>
            <person name="Gabaldon T."/>
        </authorList>
    </citation>
    <scope>NUCLEOTIDE SEQUENCE</scope>
    <source>
        <strain evidence="9">CBS6075</strain>
    </source>
</reference>
<dbReference type="EMBL" id="JAEUBE010000084">
    <property type="protein sequence ID" value="KAH3671160.1"/>
    <property type="molecule type" value="Genomic_DNA"/>
</dbReference>
<dbReference type="GO" id="GO:0045944">
    <property type="term" value="P:positive regulation of transcription by RNA polymerase II"/>
    <property type="evidence" value="ECO:0007669"/>
    <property type="project" value="TreeGrafter"/>
</dbReference>
<dbReference type="PANTHER" id="PTHR47782">
    <property type="entry name" value="ZN(II)2CYS6 TRANSCRIPTION FACTOR (EUROFUNG)-RELATED"/>
    <property type="match status" value="1"/>
</dbReference>
<evidence type="ECO:0000256" key="6">
    <source>
        <dbReference type="ARBA" id="ARBA00023163"/>
    </source>
</evidence>
<keyword evidence="10" id="KW-1185">Reference proteome</keyword>
<keyword evidence="5" id="KW-0238">DNA-binding</keyword>
<dbReference type="GO" id="GO:0000981">
    <property type="term" value="F:DNA-binding transcription factor activity, RNA polymerase II-specific"/>
    <property type="evidence" value="ECO:0007669"/>
    <property type="project" value="InterPro"/>
</dbReference>
<dbReference type="GeneID" id="70232839"/>
<dbReference type="PROSITE" id="PS00463">
    <property type="entry name" value="ZN2_CY6_FUNGAL_1"/>
    <property type="match status" value="1"/>
</dbReference>
<accession>A0A9P8PGG9</accession>
<dbReference type="Proteomes" id="UP000769157">
    <property type="component" value="Unassembled WGS sequence"/>
</dbReference>
<evidence type="ECO:0000256" key="3">
    <source>
        <dbReference type="ARBA" id="ARBA00022833"/>
    </source>
</evidence>
<feature type="domain" description="Zn(2)-C6 fungal-type" evidence="8">
    <location>
        <begin position="4"/>
        <end position="34"/>
    </location>
</feature>
<comment type="caution">
    <text evidence="9">The sequence shown here is derived from an EMBL/GenBank/DDBJ whole genome shotgun (WGS) entry which is preliminary data.</text>
</comment>
<dbReference type="Gene3D" id="4.10.240.10">
    <property type="entry name" value="Zn(2)-C6 fungal-type DNA-binding domain"/>
    <property type="match status" value="1"/>
</dbReference>
<dbReference type="CDD" id="cd12148">
    <property type="entry name" value="fungal_TF_MHR"/>
    <property type="match status" value="1"/>
</dbReference>
<evidence type="ECO:0000256" key="4">
    <source>
        <dbReference type="ARBA" id="ARBA00023015"/>
    </source>
</evidence>
<keyword evidence="2" id="KW-0479">Metal-binding</keyword>
<keyword evidence="7" id="KW-0539">Nucleus</keyword>
<dbReference type="GO" id="GO:0005634">
    <property type="term" value="C:nucleus"/>
    <property type="evidence" value="ECO:0007669"/>
    <property type="project" value="UniProtKB-SubCell"/>
</dbReference>
<dbReference type="GO" id="GO:0043565">
    <property type="term" value="F:sequence-specific DNA binding"/>
    <property type="evidence" value="ECO:0007669"/>
    <property type="project" value="TreeGrafter"/>
</dbReference>
<gene>
    <name evidence="9" type="ORF">OGAPHI_000871</name>
</gene>
<dbReference type="PANTHER" id="PTHR47782:SF7">
    <property type="entry name" value="PROTEIN STB5"/>
    <property type="match status" value="1"/>
</dbReference>
<evidence type="ECO:0000313" key="10">
    <source>
        <dbReference type="Proteomes" id="UP000769157"/>
    </source>
</evidence>
<dbReference type="SUPFAM" id="SSF57701">
    <property type="entry name" value="Zn2/Cys6 DNA-binding domain"/>
    <property type="match status" value="1"/>
</dbReference>
<dbReference type="RefSeq" id="XP_046064528.1">
    <property type="nucleotide sequence ID" value="XM_046209013.1"/>
</dbReference>
<dbReference type="InterPro" id="IPR001138">
    <property type="entry name" value="Zn2Cys6_DnaBD"/>
</dbReference>
<evidence type="ECO:0000313" key="9">
    <source>
        <dbReference type="EMBL" id="KAH3671160.1"/>
    </source>
</evidence>
<keyword evidence="4" id="KW-0805">Transcription regulation</keyword>
<evidence type="ECO:0000256" key="1">
    <source>
        <dbReference type="ARBA" id="ARBA00004123"/>
    </source>
</evidence>
<proteinExistence type="predicted"/>
<dbReference type="InterPro" id="IPR036864">
    <property type="entry name" value="Zn2-C6_fun-type_DNA-bd_sf"/>
</dbReference>
<dbReference type="AlphaFoldDB" id="A0A9P8PGG9"/>